<feature type="binding site" description="in other chain" evidence="6">
    <location>
        <position position="82"/>
    </location>
    <ligand>
        <name>substrate</name>
        <note>ligand shared between homodimeric partners</note>
    </ligand>
</feature>
<dbReference type="GO" id="GO:0005634">
    <property type="term" value="C:nucleus"/>
    <property type="evidence" value="ECO:0007669"/>
    <property type="project" value="UniProtKB-SubCell"/>
</dbReference>
<dbReference type="Pfam" id="PF05014">
    <property type="entry name" value="Nuc_deoxyrib_tr"/>
    <property type="match status" value="1"/>
</dbReference>
<dbReference type="GO" id="GO:0005737">
    <property type="term" value="C:cytoplasm"/>
    <property type="evidence" value="ECO:0007669"/>
    <property type="project" value="UniProtKB-SubCell"/>
</dbReference>
<keyword evidence="9" id="KW-1185">Reference proteome</keyword>
<dbReference type="InterPro" id="IPR007710">
    <property type="entry name" value="Nucleoside_deoxyribTrfase"/>
</dbReference>
<dbReference type="FunFam" id="3.40.50.450:FF:000019">
    <property type="entry name" value="2'-deoxynucleoside 5'-phosphate N-hydrolase 1"/>
    <property type="match status" value="1"/>
</dbReference>
<comment type="function">
    <text evidence="6">Catalyzes the cleavage of the N-glycosidic bond of deoxyribonucleoside 5'-monophosphates to yield deoxyribose 5-phosphate and a purine or pyrimidine base.</text>
</comment>
<keyword evidence="4 6" id="KW-0326">Glycosidase</keyword>
<evidence type="ECO:0000313" key="7">
    <source>
        <dbReference type="EMBL" id="CAF0803257.1"/>
    </source>
</evidence>
<keyword evidence="3 6" id="KW-0546">Nucleotide metabolism</keyword>
<dbReference type="Gene3D" id="3.40.50.450">
    <property type="match status" value="1"/>
</dbReference>
<comment type="similarity">
    <text evidence="6">Belongs to the 2'-deoxynucleoside 5'-phosphate N-hydrolase 1 family.</text>
</comment>
<evidence type="ECO:0000313" key="9">
    <source>
        <dbReference type="Proteomes" id="UP000663829"/>
    </source>
</evidence>
<dbReference type="SUPFAM" id="SSF52309">
    <property type="entry name" value="N-(deoxy)ribosyltransferase-like"/>
    <property type="match status" value="1"/>
</dbReference>
<evidence type="ECO:0000256" key="3">
    <source>
        <dbReference type="ARBA" id="ARBA00023080"/>
    </source>
</evidence>
<feature type="binding site" description="in other chain" evidence="6">
    <location>
        <position position="19"/>
    </location>
    <ligand>
        <name>substrate</name>
        <note>ligand shared between homodimeric partners</note>
    </ligand>
</feature>
<dbReference type="GO" id="GO:0042802">
    <property type="term" value="F:identical protein binding"/>
    <property type="evidence" value="ECO:0007669"/>
    <property type="project" value="UniProtKB-ARBA"/>
</dbReference>
<keyword evidence="6" id="KW-0963">Cytoplasm</keyword>
<comment type="caution">
    <text evidence="7">The sequence shown here is derived from an EMBL/GenBank/DDBJ whole genome shotgun (WGS) entry which is preliminary data.</text>
</comment>
<dbReference type="OrthoDB" id="18087at2759"/>
<dbReference type="Proteomes" id="UP000663829">
    <property type="component" value="Unassembled WGS sequence"/>
</dbReference>
<dbReference type="EMBL" id="CAJOBC010000455">
    <property type="protein sequence ID" value="CAF3588459.1"/>
    <property type="molecule type" value="Genomic_DNA"/>
</dbReference>
<dbReference type="EC" id="3.2.2.-" evidence="6"/>
<comment type="subunit">
    <text evidence="1 6">Monomer and homodimer.</text>
</comment>
<evidence type="ECO:0000256" key="4">
    <source>
        <dbReference type="ARBA" id="ARBA00023295"/>
    </source>
</evidence>
<dbReference type="PANTHER" id="PTHR15364:SF0">
    <property type="entry name" value="2'-DEOXYNUCLEOSIDE 5'-PHOSPHATE N-HYDROLASE 1"/>
    <property type="match status" value="1"/>
</dbReference>
<dbReference type="Proteomes" id="UP000681722">
    <property type="component" value="Unassembled WGS sequence"/>
</dbReference>
<comment type="catalytic activity">
    <reaction evidence="5">
        <text>5-hydroxymethyl-dUMP + H2O = 5-hydroxymethyluracil + 2-deoxy-D-ribose 5-phosphate</text>
        <dbReference type="Rhea" id="RHEA:77099"/>
        <dbReference type="ChEBI" id="CHEBI:15377"/>
        <dbReference type="ChEBI" id="CHEBI:16964"/>
        <dbReference type="ChEBI" id="CHEBI:62877"/>
        <dbReference type="ChEBI" id="CHEBI:90409"/>
    </reaction>
    <physiologicalReaction direction="left-to-right" evidence="5">
        <dbReference type="Rhea" id="RHEA:77100"/>
    </physiologicalReaction>
</comment>
<comment type="catalytic activity">
    <reaction evidence="6">
        <text>a purine 2'-deoxyribonucleoside 5'-phosphate + H2O = a purine nucleobase + 2-deoxy-D-ribose 5-phosphate</text>
        <dbReference type="Rhea" id="RHEA:51132"/>
        <dbReference type="ChEBI" id="CHEBI:15377"/>
        <dbReference type="ChEBI" id="CHEBI:26386"/>
        <dbReference type="ChEBI" id="CHEBI:62877"/>
        <dbReference type="ChEBI" id="CHEBI:142198"/>
    </reaction>
</comment>
<dbReference type="GO" id="GO:0009116">
    <property type="term" value="P:nucleoside metabolic process"/>
    <property type="evidence" value="ECO:0007669"/>
    <property type="project" value="UniProtKB-UniRule"/>
</dbReference>
<comment type="catalytic activity">
    <reaction evidence="6">
        <text>a pyrimidine 2'-deoxyribonucleoside 5'-phosphate + H2O = a pyrimidine nucleobase + 2-deoxy-D-ribose 5-phosphate</text>
        <dbReference type="Rhea" id="RHEA:57852"/>
        <dbReference type="ChEBI" id="CHEBI:15377"/>
        <dbReference type="ChEBI" id="CHEBI:26432"/>
        <dbReference type="ChEBI" id="CHEBI:62877"/>
        <dbReference type="ChEBI" id="CHEBI:142209"/>
    </reaction>
</comment>
<gene>
    <name evidence="7" type="ORF">GPM918_LOCUS3632</name>
    <name evidence="8" type="ORF">SRO942_LOCUS3632</name>
</gene>
<dbReference type="InterPro" id="IPR051239">
    <property type="entry name" value="2'-dNMP_N-hydrolase"/>
</dbReference>
<proteinExistence type="inferred from homology"/>
<protein>
    <recommendedName>
        <fullName evidence="6">Putative 2'-deoxynucleoside 5'-phosphate N-hydrolase 1</fullName>
        <ecNumber evidence="6">3.2.2.-</ecNumber>
    </recommendedName>
</protein>
<dbReference type="EMBL" id="CAJNOQ010000455">
    <property type="protein sequence ID" value="CAF0803257.1"/>
    <property type="molecule type" value="Genomic_DNA"/>
</dbReference>
<comment type="subcellular location">
    <subcellularLocation>
        <location evidence="6">Cytoplasm</location>
    </subcellularLocation>
    <subcellularLocation>
        <location evidence="6">Nucleus</location>
    </subcellularLocation>
</comment>
<name>A0A813SQJ1_9BILA</name>
<dbReference type="InterPro" id="IPR028607">
    <property type="entry name" value="DNPH1"/>
</dbReference>
<sequence length="146" mass="16733">MNIYFCGSIRAGREDLPIYQQIVSVLKIYGKVLTEHVAFPELEILEDALTDSDILERDLRWLSEAHVIVAEVTVPSLGVGYEIGRAVAMNKPVLCLFRPSCGKRLSALIRGSENNRSFFVAEYEHKEDYEQCITRFMNYCQQKRVV</sequence>
<evidence type="ECO:0000256" key="5">
    <source>
        <dbReference type="ARBA" id="ARBA00047460"/>
    </source>
</evidence>
<keyword evidence="6" id="KW-0539">Nucleus</keyword>
<feature type="binding site" description="in other chain" evidence="6">
    <location>
        <begin position="4"/>
        <end position="10"/>
    </location>
    <ligand>
        <name>substrate</name>
        <note>ligand shared between homodimeric partners</note>
    </ligand>
</feature>
<dbReference type="HAMAP" id="MF_03036">
    <property type="entry name" value="Nuc_phosphate_hydrolase"/>
    <property type="match status" value="1"/>
</dbReference>
<evidence type="ECO:0000256" key="2">
    <source>
        <dbReference type="ARBA" id="ARBA00022801"/>
    </source>
</evidence>
<feature type="binding site" evidence="6">
    <location>
        <begin position="106"/>
        <end position="108"/>
    </location>
    <ligand>
        <name>substrate</name>
        <note>ligand shared between homodimeric partners</note>
    </ligand>
</feature>
<accession>A0A813SQJ1</accession>
<dbReference type="GO" id="GO:0009159">
    <property type="term" value="P:deoxyribonucleoside monophosphate catabolic process"/>
    <property type="evidence" value="ECO:0007669"/>
    <property type="project" value="InterPro"/>
</dbReference>
<dbReference type="GO" id="GO:0006163">
    <property type="term" value="P:purine nucleotide metabolic process"/>
    <property type="evidence" value="ECO:0007669"/>
    <property type="project" value="UniProtKB-ARBA"/>
</dbReference>
<keyword evidence="2 6" id="KW-0378">Hydrolase</keyword>
<dbReference type="AlphaFoldDB" id="A0A813SQJ1"/>
<evidence type="ECO:0000256" key="1">
    <source>
        <dbReference type="ARBA" id="ARBA00011407"/>
    </source>
</evidence>
<evidence type="ECO:0000256" key="6">
    <source>
        <dbReference type="HAMAP-Rule" id="MF_03036"/>
    </source>
</evidence>
<evidence type="ECO:0000313" key="8">
    <source>
        <dbReference type="EMBL" id="CAF3588459.1"/>
    </source>
</evidence>
<reference evidence="7" key="1">
    <citation type="submission" date="2021-02" db="EMBL/GenBank/DDBJ databases">
        <authorList>
            <person name="Nowell W R."/>
        </authorList>
    </citation>
    <scope>NUCLEOTIDE SEQUENCE</scope>
</reference>
<organism evidence="7 9">
    <name type="scientific">Didymodactylos carnosus</name>
    <dbReference type="NCBI Taxonomy" id="1234261"/>
    <lineage>
        <taxon>Eukaryota</taxon>
        <taxon>Metazoa</taxon>
        <taxon>Spiralia</taxon>
        <taxon>Gnathifera</taxon>
        <taxon>Rotifera</taxon>
        <taxon>Eurotatoria</taxon>
        <taxon>Bdelloidea</taxon>
        <taxon>Philodinida</taxon>
        <taxon>Philodinidae</taxon>
        <taxon>Didymodactylos</taxon>
    </lineage>
</organism>
<dbReference type="GO" id="GO:0070694">
    <property type="term" value="F:5-hydroxymethyl-dUMP N-hydrolase activity"/>
    <property type="evidence" value="ECO:0007669"/>
    <property type="project" value="InterPro"/>
</dbReference>
<dbReference type="PANTHER" id="PTHR15364">
    <property type="entry name" value="2'-DEOXYNUCLEOSIDE 5'-PHOSPHATE N-HYDROLASE 1"/>
    <property type="match status" value="1"/>
</dbReference>